<feature type="transmembrane region" description="Helical" evidence="1">
    <location>
        <begin position="25"/>
        <end position="45"/>
    </location>
</feature>
<proteinExistence type="predicted"/>
<evidence type="ECO:0000313" key="4">
    <source>
        <dbReference type="Proteomes" id="UP000787472"/>
    </source>
</evidence>
<protein>
    <recommendedName>
        <fullName evidence="5">Toxin CptA</fullName>
    </recommendedName>
</protein>
<sequence length="182" mass="19908">MARATHLLMSCLALAAGCLSALAGLGLLIWCLLVLLLAAWGYRYLARNPVGSWLIDARGLSMAQGAATQMRVDGESARCGFAGIQGRADADPLLAAGMGGRQTAKAVPRLRLEVVRGWQLAPWWLQLHYRAQGQRRWRSLLLWPDSASPEALRLLRSEDFSGPRVKPCPQVLPKVKRVEGDL</sequence>
<evidence type="ECO:0000256" key="1">
    <source>
        <dbReference type="SAM" id="Phobius"/>
    </source>
</evidence>
<dbReference type="AlphaFoldDB" id="A0A9E5MH61"/>
<keyword evidence="1" id="KW-1133">Transmembrane helix</keyword>
<comment type="caution">
    <text evidence="3">The sequence shown here is derived from an EMBL/GenBank/DDBJ whole genome shotgun (WGS) entry which is preliminary data.</text>
</comment>
<evidence type="ECO:0008006" key="5">
    <source>
        <dbReference type="Google" id="ProtNLM"/>
    </source>
</evidence>
<feature type="chain" id="PRO_5038659611" description="Toxin CptA" evidence="2">
    <location>
        <begin position="16"/>
        <end position="182"/>
    </location>
</feature>
<dbReference type="RefSeq" id="WP_167184644.1">
    <property type="nucleotide sequence ID" value="NZ_JAAONZ010000004.1"/>
</dbReference>
<evidence type="ECO:0000313" key="3">
    <source>
        <dbReference type="EMBL" id="NHO65556.1"/>
    </source>
</evidence>
<feature type="signal peptide" evidence="2">
    <location>
        <begin position="1"/>
        <end position="15"/>
    </location>
</feature>
<name>A0A9E5MH61_9GAMM</name>
<dbReference type="EMBL" id="JAAONZ010000004">
    <property type="protein sequence ID" value="NHO65556.1"/>
    <property type="molecule type" value="Genomic_DNA"/>
</dbReference>
<keyword evidence="4" id="KW-1185">Reference proteome</keyword>
<reference evidence="3" key="1">
    <citation type="submission" date="2020-03" db="EMBL/GenBank/DDBJ databases">
        <authorList>
            <person name="Guo F."/>
        </authorList>
    </citation>
    <scope>NUCLEOTIDE SEQUENCE</scope>
    <source>
        <strain evidence="3">JCM 30134</strain>
    </source>
</reference>
<dbReference type="Proteomes" id="UP000787472">
    <property type="component" value="Unassembled WGS sequence"/>
</dbReference>
<organism evidence="3 4">
    <name type="scientific">Pseudomaricurvus hydrocarbonicus</name>
    <dbReference type="NCBI Taxonomy" id="1470433"/>
    <lineage>
        <taxon>Bacteria</taxon>
        <taxon>Pseudomonadati</taxon>
        <taxon>Pseudomonadota</taxon>
        <taxon>Gammaproteobacteria</taxon>
        <taxon>Cellvibrionales</taxon>
        <taxon>Cellvibrionaceae</taxon>
        <taxon>Pseudomaricurvus</taxon>
    </lineage>
</organism>
<keyword evidence="1" id="KW-0472">Membrane</keyword>
<keyword evidence="1" id="KW-0812">Transmembrane</keyword>
<gene>
    <name evidence="3" type="ORF">G8770_08395</name>
</gene>
<accession>A0A9E5MH61</accession>
<keyword evidence="2" id="KW-0732">Signal</keyword>
<dbReference type="PROSITE" id="PS51257">
    <property type="entry name" value="PROKAR_LIPOPROTEIN"/>
    <property type="match status" value="1"/>
</dbReference>
<evidence type="ECO:0000256" key="2">
    <source>
        <dbReference type="SAM" id="SignalP"/>
    </source>
</evidence>